<sequence length="49" mass="5462">MSLLIILSPNILEKSLKEEGRLLHLRCWSRLNVNVQTPHGPATGLLSVN</sequence>
<dbReference type="AlphaFoldDB" id="A0A0E9T9U4"/>
<accession>A0A0E9T9U4</accession>
<proteinExistence type="predicted"/>
<reference evidence="1" key="1">
    <citation type="submission" date="2014-11" db="EMBL/GenBank/DDBJ databases">
        <authorList>
            <person name="Amaro Gonzalez C."/>
        </authorList>
    </citation>
    <scope>NUCLEOTIDE SEQUENCE</scope>
</reference>
<name>A0A0E9T9U4_ANGAN</name>
<reference evidence="1" key="2">
    <citation type="journal article" date="2015" name="Fish Shellfish Immunol.">
        <title>Early steps in the European eel (Anguilla anguilla)-Vibrio vulnificus interaction in the gills: Role of the RtxA13 toxin.</title>
        <authorList>
            <person name="Callol A."/>
            <person name="Pajuelo D."/>
            <person name="Ebbesson L."/>
            <person name="Teles M."/>
            <person name="MacKenzie S."/>
            <person name="Amaro C."/>
        </authorList>
    </citation>
    <scope>NUCLEOTIDE SEQUENCE</scope>
</reference>
<organism evidence="1">
    <name type="scientific">Anguilla anguilla</name>
    <name type="common">European freshwater eel</name>
    <name type="synonym">Muraena anguilla</name>
    <dbReference type="NCBI Taxonomy" id="7936"/>
    <lineage>
        <taxon>Eukaryota</taxon>
        <taxon>Metazoa</taxon>
        <taxon>Chordata</taxon>
        <taxon>Craniata</taxon>
        <taxon>Vertebrata</taxon>
        <taxon>Euteleostomi</taxon>
        <taxon>Actinopterygii</taxon>
        <taxon>Neopterygii</taxon>
        <taxon>Teleostei</taxon>
        <taxon>Anguilliformes</taxon>
        <taxon>Anguillidae</taxon>
        <taxon>Anguilla</taxon>
    </lineage>
</organism>
<protein>
    <submittedName>
        <fullName evidence="1">Uncharacterized protein</fullName>
    </submittedName>
</protein>
<evidence type="ECO:0000313" key="1">
    <source>
        <dbReference type="EMBL" id="JAH49508.1"/>
    </source>
</evidence>
<dbReference type="EMBL" id="GBXM01059069">
    <property type="protein sequence ID" value="JAH49508.1"/>
    <property type="molecule type" value="Transcribed_RNA"/>
</dbReference>